<sequence length="134" mass="13930">MGCCELRSVAAQVGVVFGCSAECGVGVEKRDEKVEGRGPDGGVRSEECLSLAGAAQDQSRPQEADVVFGQAVCYRGLEDAGGGCSANHINRLGGRNAGRLYCSSATGSRGIIAQQHQIRVHELCMESLSTLIAS</sequence>
<name>A0AAJ8BR57_ASPNG</name>
<reference evidence="1" key="1">
    <citation type="submission" date="2025-02" db="EMBL/GenBank/DDBJ databases">
        <authorList>
            <consortium name="NCBI Genome Project"/>
        </authorList>
    </citation>
    <scope>NUCLEOTIDE SEQUENCE</scope>
</reference>
<protein>
    <submittedName>
        <fullName evidence="1">Uncharacterized protein</fullName>
    </submittedName>
</protein>
<dbReference type="RefSeq" id="XP_059600765.1">
    <property type="nucleotide sequence ID" value="XM_059747880.1"/>
</dbReference>
<accession>A0AAJ8BR57</accession>
<proteinExistence type="predicted"/>
<gene>
    <name evidence="1" type="ORF">An05g00890</name>
</gene>
<organism evidence="1">
    <name type="scientific">Aspergillus niger</name>
    <dbReference type="NCBI Taxonomy" id="5061"/>
    <lineage>
        <taxon>Eukaryota</taxon>
        <taxon>Fungi</taxon>
        <taxon>Dikarya</taxon>
        <taxon>Ascomycota</taxon>
        <taxon>Pezizomycotina</taxon>
        <taxon>Eurotiomycetes</taxon>
        <taxon>Eurotiomycetidae</taxon>
        <taxon>Eurotiales</taxon>
        <taxon>Aspergillaceae</taxon>
        <taxon>Aspergillus</taxon>
        <taxon>Aspergillus subgen. Circumdati</taxon>
    </lineage>
</organism>
<evidence type="ECO:0000313" key="1">
    <source>
        <dbReference type="RefSeq" id="XP_059600765.1"/>
    </source>
</evidence>
<dbReference type="GeneID" id="84591113"/>
<dbReference type="KEGG" id="ang:An05g00890"/>
<reference evidence="1" key="2">
    <citation type="submission" date="2025-08" db="UniProtKB">
        <authorList>
            <consortium name="RefSeq"/>
        </authorList>
    </citation>
    <scope>IDENTIFICATION</scope>
</reference>
<dbReference type="VEuPathDB" id="FungiDB:An05g00890"/>
<dbReference type="AlphaFoldDB" id="A0AAJ8BR57"/>
<dbReference type="PROSITE" id="PS51257">
    <property type="entry name" value="PROKAR_LIPOPROTEIN"/>
    <property type="match status" value="1"/>
</dbReference>